<organism evidence="2 3">
    <name type="scientific">Oryza sativa subsp. japonica</name>
    <name type="common">Rice</name>
    <dbReference type="NCBI Taxonomy" id="39947"/>
    <lineage>
        <taxon>Eukaryota</taxon>
        <taxon>Viridiplantae</taxon>
        <taxon>Streptophyta</taxon>
        <taxon>Embryophyta</taxon>
        <taxon>Tracheophyta</taxon>
        <taxon>Spermatophyta</taxon>
        <taxon>Magnoliopsida</taxon>
        <taxon>Liliopsida</taxon>
        <taxon>Poales</taxon>
        <taxon>Poaceae</taxon>
        <taxon>BOP clade</taxon>
        <taxon>Oryzoideae</taxon>
        <taxon>Oryzeae</taxon>
        <taxon>Oryzinae</taxon>
        <taxon>Oryza</taxon>
        <taxon>Oryza sativa</taxon>
    </lineage>
</organism>
<reference evidence="3" key="2">
    <citation type="journal article" date="2008" name="Nucleic Acids Res.">
        <title>The rice annotation project database (RAP-DB): 2008 update.</title>
        <authorList>
            <consortium name="The rice annotation project (RAP)"/>
        </authorList>
    </citation>
    <scope>GENOME REANNOTATION</scope>
    <source>
        <strain evidence="3">cv. Nipponbare</strain>
    </source>
</reference>
<sequence length="103" mass="11355">MRRRRVVVDTREGVVNQEKASKTVAARERRRGRISGAERSVVEEDTATVAMNHAGRRRWRSSGTNGLDGNVGSHVEAKLNWGLSLGPLTPSSAQKHYTSEKGE</sequence>
<evidence type="ECO:0000256" key="1">
    <source>
        <dbReference type="SAM" id="MobiDB-lite"/>
    </source>
</evidence>
<dbReference type="AlphaFoldDB" id="Q5VPV1"/>
<feature type="region of interest" description="Disordered" evidence="1">
    <location>
        <begin position="84"/>
        <end position="103"/>
    </location>
</feature>
<feature type="region of interest" description="Disordered" evidence="1">
    <location>
        <begin position="19"/>
        <end position="40"/>
    </location>
</feature>
<proteinExistence type="predicted"/>
<dbReference type="EMBL" id="AP003540">
    <property type="protein sequence ID" value="BAD68524.1"/>
    <property type="molecule type" value="Genomic_DNA"/>
</dbReference>
<dbReference type="Proteomes" id="UP000000763">
    <property type="component" value="Chromosome 6"/>
</dbReference>
<evidence type="ECO:0000313" key="3">
    <source>
        <dbReference type="Proteomes" id="UP000000763"/>
    </source>
</evidence>
<accession>Q5VPV1</accession>
<reference evidence="3" key="1">
    <citation type="journal article" date="2005" name="Nature">
        <title>The map-based sequence of the rice genome.</title>
        <authorList>
            <consortium name="International rice genome sequencing project (IRGSP)"/>
            <person name="Matsumoto T."/>
            <person name="Wu J."/>
            <person name="Kanamori H."/>
            <person name="Katayose Y."/>
            <person name="Fujisawa M."/>
            <person name="Namiki N."/>
            <person name="Mizuno H."/>
            <person name="Yamamoto K."/>
            <person name="Antonio B.A."/>
            <person name="Baba T."/>
            <person name="Sakata K."/>
            <person name="Nagamura Y."/>
            <person name="Aoki H."/>
            <person name="Arikawa K."/>
            <person name="Arita K."/>
            <person name="Bito T."/>
            <person name="Chiden Y."/>
            <person name="Fujitsuka N."/>
            <person name="Fukunaka R."/>
            <person name="Hamada M."/>
            <person name="Harada C."/>
            <person name="Hayashi A."/>
            <person name="Hijishita S."/>
            <person name="Honda M."/>
            <person name="Hosokawa S."/>
            <person name="Ichikawa Y."/>
            <person name="Idonuma A."/>
            <person name="Iijima M."/>
            <person name="Ikeda M."/>
            <person name="Ikeno M."/>
            <person name="Ito K."/>
            <person name="Ito S."/>
            <person name="Ito T."/>
            <person name="Ito Y."/>
            <person name="Ito Y."/>
            <person name="Iwabuchi A."/>
            <person name="Kamiya K."/>
            <person name="Karasawa W."/>
            <person name="Kurita K."/>
            <person name="Katagiri S."/>
            <person name="Kikuta A."/>
            <person name="Kobayashi H."/>
            <person name="Kobayashi N."/>
            <person name="Machita K."/>
            <person name="Maehara T."/>
            <person name="Masukawa M."/>
            <person name="Mizubayashi T."/>
            <person name="Mukai Y."/>
            <person name="Nagasaki H."/>
            <person name="Nagata Y."/>
            <person name="Naito S."/>
            <person name="Nakashima M."/>
            <person name="Nakama Y."/>
            <person name="Nakamichi Y."/>
            <person name="Nakamura M."/>
            <person name="Meguro A."/>
            <person name="Negishi M."/>
            <person name="Ohta I."/>
            <person name="Ohta T."/>
            <person name="Okamoto M."/>
            <person name="Ono N."/>
            <person name="Saji S."/>
            <person name="Sakaguchi M."/>
            <person name="Sakai K."/>
            <person name="Shibata M."/>
            <person name="Shimokawa T."/>
            <person name="Song J."/>
            <person name="Takazaki Y."/>
            <person name="Terasawa K."/>
            <person name="Tsugane M."/>
            <person name="Tsuji K."/>
            <person name="Ueda S."/>
            <person name="Waki K."/>
            <person name="Yamagata H."/>
            <person name="Yamamoto M."/>
            <person name="Yamamoto S."/>
            <person name="Yamane H."/>
            <person name="Yoshiki S."/>
            <person name="Yoshihara R."/>
            <person name="Yukawa K."/>
            <person name="Zhong H."/>
            <person name="Yano M."/>
            <person name="Yuan Q."/>
            <person name="Ouyang S."/>
            <person name="Liu J."/>
            <person name="Jones K.M."/>
            <person name="Gansberger K."/>
            <person name="Moffat K."/>
            <person name="Hill J."/>
            <person name="Bera J."/>
            <person name="Fadrosh D."/>
            <person name="Jin S."/>
            <person name="Johri S."/>
            <person name="Kim M."/>
            <person name="Overton L."/>
            <person name="Reardon M."/>
            <person name="Tsitrin T."/>
            <person name="Vuong H."/>
            <person name="Weaver B."/>
            <person name="Ciecko A."/>
            <person name="Tallon L."/>
            <person name="Jackson J."/>
            <person name="Pai G."/>
            <person name="Aken S.V."/>
            <person name="Utterback T."/>
            <person name="Reidmuller S."/>
            <person name="Feldblyum T."/>
            <person name="Hsiao J."/>
            <person name="Zismann V."/>
            <person name="Iobst S."/>
            <person name="de Vazeille A.R."/>
            <person name="Buell C.R."/>
            <person name="Ying K."/>
            <person name="Li Y."/>
            <person name="Lu T."/>
            <person name="Huang Y."/>
            <person name="Zhao Q."/>
            <person name="Feng Q."/>
            <person name="Zhang L."/>
            <person name="Zhu J."/>
            <person name="Weng Q."/>
            <person name="Mu J."/>
            <person name="Lu Y."/>
            <person name="Fan D."/>
            <person name="Liu Y."/>
            <person name="Guan J."/>
            <person name="Zhang Y."/>
            <person name="Yu S."/>
            <person name="Liu X."/>
            <person name="Zhang Y."/>
            <person name="Hong G."/>
            <person name="Han B."/>
            <person name="Choisne N."/>
            <person name="Demange N."/>
            <person name="Orjeda G."/>
            <person name="Samain S."/>
            <person name="Cattolico L."/>
            <person name="Pelletier E."/>
            <person name="Couloux A."/>
            <person name="Segurens B."/>
            <person name="Wincker P."/>
            <person name="D'Hont A."/>
            <person name="Scarpelli C."/>
            <person name="Weissenbach J."/>
            <person name="Salanoubat M."/>
            <person name="Quetier F."/>
            <person name="Yu Y."/>
            <person name="Kim H.R."/>
            <person name="Rambo T."/>
            <person name="Currie J."/>
            <person name="Collura K."/>
            <person name="Luo M."/>
            <person name="Yang T."/>
            <person name="Ammiraju J.S.S."/>
            <person name="Engler F."/>
            <person name="Soderlund C."/>
            <person name="Wing R.A."/>
            <person name="Palmer L.E."/>
            <person name="de la Bastide M."/>
            <person name="Spiegel L."/>
            <person name="Nascimento L."/>
            <person name="Zutavern T."/>
            <person name="O'Shaughnessy A."/>
            <person name="Dike S."/>
            <person name="Dedhia N."/>
            <person name="Preston R."/>
            <person name="Balija V."/>
            <person name="McCombie W.R."/>
            <person name="Chow T."/>
            <person name="Chen H."/>
            <person name="Chung M."/>
            <person name="Chen C."/>
            <person name="Shaw J."/>
            <person name="Wu H."/>
            <person name="Hsiao K."/>
            <person name="Chao Y."/>
            <person name="Chu M."/>
            <person name="Cheng C."/>
            <person name="Hour A."/>
            <person name="Lee P."/>
            <person name="Lin S."/>
            <person name="Lin Y."/>
            <person name="Liou J."/>
            <person name="Liu S."/>
            <person name="Hsing Y."/>
            <person name="Raghuvanshi S."/>
            <person name="Mohanty A."/>
            <person name="Bharti A.K."/>
            <person name="Gaur A."/>
            <person name="Gupta V."/>
            <person name="Kumar D."/>
            <person name="Ravi V."/>
            <person name="Vij S."/>
            <person name="Kapur A."/>
            <person name="Khurana P."/>
            <person name="Khurana P."/>
            <person name="Khurana J.P."/>
            <person name="Tyagi A.K."/>
            <person name="Gaikwad K."/>
            <person name="Singh A."/>
            <person name="Dalal V."/>
            <person name="Srivastava S."/>
            <person name="Dixit A."/>
            <person name="Pal A.K."/>
            <person name="Ghazi I.A."/>
            <person name="Yadav M."/>
            <person name="Pandit A."/>
            <person name="Bhargava A."/>
            <person name="Sureshbabu K."/>
            <person name="Batra K."/>
            <person name="Sharma T.R."/>
            <person name="Mohapatra T."/>
            <person name="Singh N.K."/>
            <person name="Messing J."/>
            <person name="Nelson A.B."/>
            <person name="Fuks G."/>
            <person name="Kavchok S."/>
            <person name="Keizer G."/>
            <person name="Linton E."/>
            <person name="Llaca V."/>
            <person name="Song R."/>
            <person name="Tanyolac B."/>
            <person name="Young S."/>
            <person name="Ho-Il K."/>
            <person name="Hahn J.H."/>
            <person name="Sangsakoo G."/>
            <person name="Vanavichit A."/>
            <person name="de Mattos Luiz.A.T."/>
            <person name="Zimmer P.D."/>
            <person name="Malone G."/>
            <person name="Dellagostin O."/>
            <person name="de Oliveira A.C."/>
            <person name="Bevan M."/>
            <person name="Bancroft I."/>
            <person name="Minx P."/>
            <person name="Cordum H."/>
            <person name="Wilson R."/>
            <person name="Cheng Z."/>
            <person name="Jin W."/>
            <person name="Jiang J."/>
            <person name="Leong S.A."/>
            <person name="Iwama H."/>
            <person name="Gojobori T."/>
            <person name="Itoh T."/>
            <person name="Niimura Y."/>
            <person name="Fujii Y."/>
            <person name="Habara T."/>
            <person name="Sakai H."/>
            <person name="Sato Y."/>
            <person name="Wilson G."/>
            <person name="Kumar K."/>
            <person name="McCouch S."/>
            <person name="Juretic N."/>
            <person name="Hoen D."/>
            <person name="Wright S."/>
            <person name="Bruskiewich R."/>
            <person name="Bureau T."/>
            <person name="Miyao A."/>
            <person name="Hirochika H."/>
            <person name="Nishikawa T."/>
            <person name="Kadowaki K."/>
            <person name="Sugiura M."/>
            <person name="Burr B."/>
            <person name="Sasaki T."/>
        </authorList>
    </citation>
    <scope>NUCLEOTIDE SEQUENCE [LARGE SCALE GENOMIC DNA]</scope>
    <source>
        <strain evidence="3">cv. Nipponbare</strain>
    </source>
</reference>
<gene>
    <name evidence="2" type="primary">P0450D12.10</name>
</gene>
<evidence type="ECO:0000313" key="2">
    <source>
        <dbReference type="EMBL" id="BAD68524.1"/>
    </source>
</evidence>
<name>Q5VPV1_ORYSJ</name>
<protein>
    <submittedName>
        <fullName evidence="2">Uncharacterized protein</fullName>
    </submittedName>
</protein>